<dbReference type="PANTHER" id="PTHR46621:SF1">
    <property type="entry name" value="SNRNA-ACTIVATING PROTEIN COMPLEX SUBUNIT 4"/>
    <property type="match status" value="1"/>
</dbReference>
<dbReference type="CDD" id="cd00167">
    <property type="entry name" value="SANT"/>
    <property type="match status" value="2"/>
</dbReference>
<keyword evidence="2 7" id="KW-0238">DNA-binding</keyword>
<name>A2EI70_TRIV3</name>
<dbReference type="GO" id="GO:0000981">
    <property type="term" value="F:DNA-binding transcription factor activity, RNA polymerase II-specific"/>
    <property type="evidence" value="ECO:0000318"/>
    <property type="project" value="GO_Central"/>
</dbReference>
<accession>A2EI70</accession>
<dbReference type="EMBL" id="DS113395">
    <property type="protein sequence ID" value="EAY07630.1"/>
    <property type="molecule type" value="Genomic_DNA"/>
</dbReference>
<dbReference type="Proteomes" id="UP000001542">
    <property type="component" value="Unassembled WGS sequence"/>
</dbReference>
<dbReference type="InterPro" id="IPR001005">
    <property type="entry name" value="SANT/Myb"/>
</dbReference>
<gene>
    <name evidence="7" type="ORF">TVAG_429940</name>
</gene>
<dbReference type="Pfam" id="PF13921">
    <property type="entry name" value="Myb_DNA-bind_6"/>
    <property type="match status" value="1"/>
</dbReference>
<keyword evidence="8" id="KW-1185">Reference proteome</keyword>
<reference evidence="7" key="2">
    <citation type="journal article" date="2007" name="Science">
        <title>Draft genome sequence of the sexually transmitted pathogen Trichomonas vaginalis.</title>
        <authorList>
            <person name="Carlton J.M."/>
            <person name="Hirt R.P."/>
            <person name="Silva J.C."/>
            <person name="Delcher A.L."/>
            <person name="Schatz M."/>
            <person name="Zhao Q."/>
            <person name="Wortman J.R."/>
            <person name="Bidwell S.L."/>
            <person name="Alsmark U.C.M."/>
            <person name="Besteiro S."/>
            <person name="Sicheritz-Ponten T."/>
            <person name="Noel C.J."/>
            <person name="Dacks J.B."/>
            <person name="Foster P.G."/>
            <person name="Simillion C."/>
            <person name="Van de Peer Y."/>
            <person name="Miranda-Saavedra D."/>
            <person name="Barton G.J."/>
            <person name="Westrop G.D."/>
            <person name="Mueller S."/>
            <person name="Dessi D."/>
            <person name="Fiori P.L."/>
            <person name="Ren Q."/>
            <person name="Paulsen I."/>
            <person name="Zhang H."/>
            <person name="Bastida-Corcuera F.D."/>
            <person name="Simoes-Barbosa A."/>
            <person name="Brown M.T."/>
            <person name="Hayes R.D."/>
            <person name="Mukherjee M."/>
            <person name="Okumura C.Y."/>
            <person name="Schneider R."/>
            <person name="Smith A.J."/>
            <person name="Vanacova S."/>
            <person name="Villalvazo M."/>
            <person name="Haas B.J."/>
            <person name="Pertea M."/>
            <person name="Feldblyum T.V."/>
            <person name="Utterback T.R."/>
            <person name="Shu C.L."/>
            <person name="Osoegawa K."/>
            <person name="de Jong P.J."/>
            <person name="Hrdy I."/>
            <person name="Horvathova L."/>
            <person name="Zubacova Z."/>
            <person name="Dolezal P."/>
            <person name="Malik S.B."/>
            <person name="Logsdon J.M. Jr."/>
            <person name="Henze K."/>
            <person name="Gupta A."/>
            <person name="Wang C.C."/>
            <person name="Dunne R.L."/>
            <person name="Upcroft J.A."/>
            <person name="Upcroft P."/>
            <person name="White O."/>
            <person name="Salzberg S.L."/>
            <person name="Tang P."/>
            <person name="Chiu C.-H."/>
            <person name="Lee Y.-S."/>
            <person name="Embley T.M."/>
            <person name="Coombs G.H."/>
            <person name="Mottram J.C."/>
            <person name="Tachezy J."/>
            <person name="Fraser-Liggett C.M."/>
            <person name="Johnson P.J."/>
        </authorList>
    </citation>
    <scope>NUCLEOTIDE SEQUENCE [LARGE SCALE GENOMIC DNA]</scope>
    <source>
        <strain evidence="7">G3</strain>
    </source>
</reference>
<dbReference type="STRING" id="5722.A2EI70"/>
<feature type="domain" description="Myb-like" evidence="5">
    <location>
        <begin position="57"/>
        <end position="107"/>
    </location>
</feature>
<organism evidence="7 8">
    <name type="scientific">Trichomonas vaginalis (strain ATCC PRA-98 / G3)</name>
    <dbReference type="NCBI Taxonomy" id="412133"/>
    <lineage>
        <taxon>Eukaryota</taxon>
        <taxon>Metamonada</taxon>
        <taxon>Parabasalia</taxon>
        <taxon>Trichomonadida</taxon>
        <taxon>Trichomonadidae</taxon>
        <taxon>Trichomonas</taxon>
    </lineage>
</organism>
<feature type="domain" description="HTH myb-type" evidence="6">
    <location>
        <begin position="64"/>
        <end position="111"/>
    </location>
</feature>
<keyword evidence="3" id="KW-0804">Transcription</keyword>
<dbReference type="RefSeq" id="XP_001319853.1">
    <property type="nucleotide sequence ID" value="XM_001319818.1"/>
</dbReference>
<dbReference type="GO" id="GO:0005634">
    <property type="term" value="C:nucleus"/>
    <property type="evidence" value="ECO:0000318"/>
    <property type="project" value="GO_Central"/>
</dbReference>
<dbReference type="SUPFAM" id="SSF46689">
    <property type="entry name" value="Homeodomain-like"/>
    <property type="match status" value="1"/>
</dbReference>
<evidence type="ECO:0000313" key="7">
    <source>
        <dbReference type="EMBL" id="EAY07630.1"/>
    </source>
</evidence>
<keyword evidence="1" id="KW-0805">Transcription regulation</keyword>
<dbReference type="OrthoDB" id="2143914at2759"/>
<dbReference type="SMART" id="SM00717">
    <property type="entry name" value="SANT"/>
    <property type="match status" value="2"/>
</dbReference>
<evidence type="ECO:0000256" key="3">
    <source>
        <dbReference type="ARBA" id="ARBA00023163"/>
    </source>
</evidence>
<dbReference type="eggNOG" id="KOG0048">
    <property type="taxonomic scope" value="Eukaryota"/>
</dbReference>
<evidence type="ECO:0000256" key="4">
    <source>
        <dbReference type="ARBA" id="ARBA00023242"/>
    </source>
</evidence>
<evidence type="ECO:0000313" key="8">
    <source>
        <dbReference type="Proteomes" id="UP000001542"/>
    </source>
</evidence>
<keyword evidence="4" id="KW-0539">Nucleus</keyword>
<evidence type="ECO:0000259" key="6">
    <source>
        <dbReference type="PROSITE" id="PS51294"/>
    </source>
</evidence>
<feature type="domain" description="HTH myb-type" evidence="6">
    <location>
        <begin position="5"/>
        <end position="60"/>
    </location>
</feature>
<dbReference type="VEuPathDB" id="TrichDB:TVAG_429940"/>
<dbReference type="AlphaFoldDB" id="A2EI70"/>
<dbReference type="GO" id="GO:0006355">
    <property type="term" value="P:regulation of DNA-templated transcription"/>
    <property type="evidence" value="ECO:0000318"/>
    <property type="project" value="GO_Central"/>
</dbReference>
<evidence type="ECO:0000256" key="1">
    <source>
        <dbReference type="ARBA" id="ARBA00023015"/>
    </source>
</evidence>
<dbReference type="InParanoid" id="A2EI70"/>
<evidence type="ECO:0000256" key="2">
    <source>
        <dbReference type="ARBA" id="ARBA00023125"/>
    </source>
</evidence>
<dbReference type="GO" id="GO:0000978">
    <property type="term" value="F:RNA polymerase II cis-regulatory region sequence-specific DNA binding"/>
    <property type="evidence" value="ECO:0000318"/>
    <property type="project" value="GO_Central"/>
</dbReference>
<dbReference type="PROSITE" id="PS50090">
    <property type="entry name" value="MYB_LIKE"/>
    <property type="match status" value="2"/>
</dbReference>
<reference evidence="7" key="1">
    <citation type="submission" date="2006-10" db="EMBL/GenBank/DDBJ databases">
        <authorList>
            <person name="Amadeo P."/>
            <person name="Zhao Q."/>
            <person name="Wortman J."/>
            <person name="Fraser-Liggett C."/>
            <person name="Carlton J."/>
        </authorList>
    </citation>
    <scope>NUCLEOTIDE SEQUENCE</scope>
    <source>
        <strain evidence="7">G3</strain>
    </source>
</reference>
<feature type="domain" description="Myb-like" evidence="5">
    <location>
        <begin position="10"/>
        <end position="56"/>
    </location>
</feature>
<dbReference type="SMR" id="A2EI70"/>
<evidence type="ECO:0000259" key="5">
    <source>
        <dbReference type="PROSITE" id="PS50090"/>
    </source>
</evidence>
<dbReference type="InterPro" id="IPR009057">
    <property type="entry name" value="Homeodomain-like_sf"/>
</dbReference>
<proteinExistence type="predicted"/>
<dbReference type="InterPro" id="IPR051575">
    <property type="entry name" value="Myb-like_DNA-bd"/>
</dbReference>
<dbReference type="PROSITE" id="PS51294">
    <property type="entry name" value="HTH_MYB"/>
    <property type="match status" value="2"/>
</dbReference>
<dbReference type="VEuPathDB" id="TrichDB:TVAGG3_0858830"/>
<protein>
    <submittedName>
        <fullName evidence="7">Myb-like DNA-binding domain containing protein</fullName>
    </submittedName>
</protein>
<sequence length="166" mass="19504">MSPVGKPHPKDKFTPAEDEKLRVLVQVLGLSNWKKVSEYMGTRNARQCRDRYKNYLAPYLNSSPWSKVDDEKLINLVNQHGHKWSLIAKQFSGRTDINIKSRYALLMRQKERNRQKQESEPEYIQENEQMPIVPQSTTEDLSQQPIFDDCADLFDFDISESFDFTM</sequence>
<dbReference type="InterPro" id="IPR017930">
    <property type="entry name" value="Myb_dom"/>
</dbReference>
<dbReference type="PANTHER" id="PTHR46621">
    <property type="entry name" value="SNRNA-ACTIVATING PROTEIN COMPLEX SUBUNIT 4"/>
    <property type="match status" value="1"/>
</dbReference>
<dbReference type="KEGG" id="tva:4765525"/>
<dbReference type="Gene3D" id="1.10.10.60">
    <property type="entry name" value="Homeodomain-like"/>
    <property type="match status" value="2"/>
</dbReference>